<reference evidence="8" key="1">
    <citation type="journal article" date="2020" name="MBio">
        <title>Horizontal gene transfer to a defensive symbiont with a reduced genome amongst a multipartite beetle microbiome.</title>
        <authorList>
            <person name="Waterworth S.C."/>
            <person name="Florez L.V."/>
            <person name="Rees E.R."/>
            <person name="Hertweck C."/>
            <person name="Kaltenpoth M."/>
            <person name="Kwan J.C."/>
        </authorList>
    </citation>
    <scope>NUCLEOTIDE SEQUENCE [LARGE SCALE GENOMIC DNA]</scope>
</reference>
<feature type="domain" description="Major facilitator superfamily (MFS) profile" evidence="6">
    <location>
        <begin position="3"/>
        <end position="377"/>
    </location>
</feature>
<dbReference type="Pfam" id="PF07690">
    <property type="entry name" value="MFS_1"/>
    <property type="match status" value="1"/>
</dbReference>
<gene>
    <name evidence="7" type="primary">ycaD</name>
    <name evidence="7" type="ORF">GAK31_01989</name>
</gene>
<dbReference type="GO" id="GO:0005886">
    <property type="term" value="C:plasma membrane"/>
    <property type="evidence" value="ECO:0007669"/>
    <property type="project" value="TreeGrafter"/>
</dbReference>
<feature type="transmembrane region" description="Helical" evidence="5">
    <location>
        <begin position="192"/>
        <end position="217"/>
    </location>
</feature>
<dbReference type="SUPFAM" id="SSF103473">
    <property type="entry name" value="MFS general substrate transporter"/>
    <property type="match status" value="1"/>
</dbReference>
<dbReference type="AlphaFoldDB" id="A0A7V8FFC7"/>
<organism evidence="7 8">
    <name type="scientific">Stenotrophomonas maltophilia</name>
    <name type="common">Pseudomonas maltophilia</name>
    <name type="synonym">Xanthomonas maltophilia</name>
    <dbReference type="NCBI Taxonomy" id="40324"/>
    <lineage>
        <taxon>Bacteria</taxon>
        <taxon>Pseudomonadati</taxon>
        <taxon>Pseudomonadota</taxon>
        <taxon>Gammaproteobacteria</taxon>
        <taxon>Lysobacterales</taxon>
        <taxon>Lysobacteraceae</taxon>
        <taxon>Stenotrophomonas</taxon>
        <taxon>Stenotrophomonas maltophilia group</taxon>
    </lineage>
</organism>
<feature type="compositionally biased region" description="Pro residues" evidence="4">
    <location>
        <begin position="412"/>
        <end position="423"/>
    </location>
</feature>
<evidence type="ECO:0000313" key="7">
    <source>
        <dbReference type="EMBL" id="KAF1014503.1"/>
    </source>
</evidence>
<keyword evidence="1 5" id="KW-0812">Transmembrane</keyword>
<evidence type="ECO:0000256" key="1">
    <source>
        <dbReference type="ARBA" id="ARBA00022692"/>
    </source>
</evidence>
<name>A0A7V8FFC7_STEMA</name>
<feature type="transmembrane region" description="Helical" evidence="5">
    <location>
        <begin position="152"/>
        <end position="171"/>
    </location>
</feature>
<dbReference type="Proteomes" id="UP000487117">
    <property type="component" value="Unassembled WGS sequence"/>
</dbReference>
<feature type="transmembrane region" description="Helical" evidence="5">
    <location>
        <begin position="94"/>
        <end position="115"/>
    </location>
</feature>
<dbReference type="InterPro" id="IPR011701">
    <property type="entry name" value="MFS"/>
</dbReference>
<dbReference type="InterPro" id="IPR020846">
    <property type="entry name" value="MFS_dom"/>
</dbReference>
<feature type="transmembrane region" description="Helical" evidence="5">
    <location>
        <begin position="287"/>
        <end position="307"/>
    </location>
</feature>
<dbReference type="InterPro" id="IPR036259">
    <property type="entry name" value="MFS_trans_sf"/>
</dbReference>
<evidence type="ECO:0000256" key="2">
    <source>
        <dbReference type="ARBA" id="ARBA00022989"/>
    </source>
</evidence>
<feature type="region of interest" description="Disordered" evidence="4">
    <location>
        <begin position="399"/>
        <end position="423"/>
    </location>
</feature>
<accession>A0A7V8FFC7</accession>
<feature type="transmembrane region" description="Helical" evidence="5">
    <location>
        <begin position="260"/>
        <end position="281"/>
    </location>
</feature>
<evidence type="ECO:0000256" key="5">
    <source>
        <dbReference type="SAM" id="Phobius"/>
    </source>
</evidence>
<keyword evidence="3 5" id="KW-0472">Membrane</keyword>
<feature type="transmembrane region" description="Helical" evidence="5">
    <location>
        <begin position="353"/>
        <end position="372"/>
    </location>
</feature>
<dbReference type="CDD" id="cd17477">
    <property type="entry name" value="MFS_YcaD_like"/>
    <property type="match status" value="1"/>
</dbReference>
<comment type="caution">
    <text evidence="7">The sequence shown here is derived from an EMBL/GenBank/DDBJ whole genome shotgun (WGS) entry which is preliminary data.</text>
</comment>
<dbReference type="Gene3D" id="1.20.1250.20">
    <property type="entry name" value="MFS general substrate transporter like domains"/>
    <property type="match status" value="2"/>
</dbReference>
<evidence type="ECO:0000256" key="3">
    <source>
        <dbReference type="ARBA" id="ARBA00023136"/>
    </source>
</evidence>
<feature type="transmembrane region" description="Helical" evidence="5">
    <location>
        <begin position="38"/>
        <end position="57"/>
    </location>
</feature>
<dbReference type="InterPro" id="IPR047200">
    <property type="entry name" value="MFS_YcaD-like"/>
</dbReference>
<dbReference type="PROSITE" id="PS50850">
    <property type="entry name" value="MFS"/>
    <property type="match status" value="1"/>
</dbReference>
<protein>
    <submittedName>
        <fullName evidence="7">Putative MFS-type transporter YcaD</fullName>
    </submittedName>
</protein>
<evidence type="ECO:0000256" key="4">
    <source>
        <dbReference type="SAM" id="MobiDB-lite"/>
    </source>
</evidence>
<evidence type="ECO:0000259" key="6">
    <source>
        <dbReference type="PROSITE" id="PS50850"/>
    </source>
</evidence>
<dbReference type="PANTHER" id="PTHR23521:SF3">
    <property type="entry name" value="MFS TRANSPORTER"/>
    <property type="match status" value="1"/>
</dbReference>
<feature type="transmembrane region" description="Helical" evidence="5">
    <location>
        <begin position="229"/>
        <end position="248"/>
    </location>
</feature>
<dbReference type="PANTHER" id="PTHR23521">
    <property type="entry name" value="TRANSPORTER MFS SUPERFAMILY"/>
    <property type="match status" value="1"/>
</dbReference>
<proteinExistence type="predicted"/>
<dbReference type="GO" id="GO:0022857">
    <property type="term" value="F:transmembrane transporter activity"/>
    <property type="evidence" value="ECO:0007669"/>
    <property type="project" value="InterPro"/>
</dbReference>
<feature type="transmembrane region" description="Helical" evidence="5">
    <location>
        <begin position="69"/>
        <end position="88"/>
    </location>
</feature>
<feature type="compositionally biased region" description="Low complexity" evidence="4">
    <location>
        <begin position="400"/>
        <end position="411"/>
    </location>
</feature>
<keyword evidence="2 5" id="KW-1133">Transmembrane helix</keyword>
<feature type="transmembrane region" description="Helical" evidence="5">
    <location>
        <begin position="127"/>
        <end position="146"/>
    </location>
</feature>
<evidence type="ECO:0000313" key="8">
    <source>
        <dbReference type="Proteomes" id="UP000487117"/>
    </source>
</evidence>
<dbReference type="EMBL" id="WNDS01000003">
    <property type="protein sequence ID" value="KAF1014503.1"/>
    <property type="molecule type" value="Genomic_DNA"/>
</dbReference>
<sequence>MLRLTALLLGVALLLTGSGLLGTLLAVRGGQEGFSPGTLGWVMSGYFAGYFIGTFTAPPLIRRIGHSRAFAFHAALATMAVLLHPLWIDPLGWIVLRVLTGVALVGLYTVIESWLNAEPDPRRRSRVFSLYMMVNLSALALGQLLLLAGDAGAAAMFTVTALLVCAAMLPVTATRLQQPEVPSVPRLTLGRLYALAPVATVAAGLSGLAMGAFWGLLPVYAEQIGLRDAGVPLFMLTAIAGGALLQWPLGRISDGHDRRLGLLALSLLAAAVAGLAALPLLSQQLHLMFLLVFCYGGLVFALYPFAVAHMLDYLPTPDLLSGCNSLLLVHGVGAAAGPAVASALMQQFGAPALPLYFCSVLLVLAAFTALRLRHARLRTHPATFRPMLRTTPAALELIPEPDSAPAAGDAPSPAPQPTPKEVH</sequence>
<feature type="transmembrane region" description="Helical" evidence="5">
    <location>
        <begin position="319"/>
        <end position="341"/>
    </location>
</feature>